<evidence type="ECO:0000313" key="8">
    <source>
        <dbReference type="EMBL" id="PFH33855.1"/>
    </source>
</evidence>
<comment type="caution">
    <text evidence="8">The sequence shown here is derived from an EMBL/GenBank/DDBJ whole genome shotgun (WGS) entry which is preliminary data.</text>
</comment>
<comment type="catalytic activity">
    <reaction evidence="4 6">
        <text>D-erythrose 4-phosphate + phosphoenolpyruvate + H2O = 7-phospho-2-dehydro-3-deoxy-D-arabino-heptonate + phosphate</text>
        <dbReference type="Rhea" id="RHEA:14717"/>
        <dbReference type="ChEBI" id="CHEBI:15377"/>
        <dbReference type="ChEBI" id="CHEBI:16897"/>
        <dbReference type="ChEBI" id="CHEBI:43474"/>
        <dbReference type="ChEBI" id="CHEBI:58394"/>
        <dbReference type="ChEBI" id="CHEBI:58702"/>
        <dbReference type="EC" id="2.5.1.54"/>
    </reaction>
</comment>
<comment type="similarity">
    <text evidence="2 6">Belongs to the class-II DAHP synthase family.</text>
</comment>
<evidence type="ECO:0000256" key="2">
    <source>
        <dbReference type="ARBA" id="ARBA00008911"/>
    </source>
</evidence>
<feature type="binding site" evidence="5">
    <location>
        <position position="212"/>
    </location>
    <ligand>
        <name>phosphoenolpyruvate</name>
        <dbReference type="ChEBI" id="CHEBI:58702"/>
    </ligand>
</feature>
<feature type="binding site" evidence="5">
    <location>
        <position position="500"/>
    </location>
    <ligand>
        <name>Mn(2+)</name>
        <dbReference type="ChEBI" id="CHEBI:29035"/>
    </ligand>
</feature>
<dbReference type="EMBL" id="NWUJ01000008">
    <property type="protein sequence ID" value="PFH33855.1"/>
    <property type="molecule type" value="Genomic_DNA"/>
</dbReference>
<reference evidence="8 9" key="1">
    <citation type="submission" date="2017-09" db="EMBL/GenBank/DDBJ databases">
        <title>Genome sequencing of Besnoitia besnoiti strain Bb-Ger1.</title>
        <authorList>
            <person name="Schares G."/>
            <person name="Venepally P."/>
            <person name="Lorenzi H.A."/>
        </authorList>
    </citation>
    <scope>NUCLEOTIDE SEQUENCE [LARGE SCALE GENOMIC DNA]</scope>
    <source>
        <strain evidence="8 9">Bb-Ger1</strain>
    </source>
</reference>
<comment type="cofactor">
    <cofactor evidence="5">
        <name>Mn(2+)</name>
        <dbReference type="ChEBI" id="CHEBI:29035"/>
    </cofactor>
    <cofactor evidence="5">
        <name>Co(2+)</name>
        <dbReference type="ChEBI" id="CHEBI:48828"/>
    </cofactor>
    <cofactor evidence="5">
        <name>Cd(2+)</name>
        <dbReference type="ChEBI" id="CHEBI:48775"/>
    </cofactor>
    <text evidence="5">Binds 1 divalent cation per subunit. The enzyme is active with manganese, cobalt or cadmium ions.</text>
</comment>
<feature type="binding site" evidence="5">
    <location>
        <position position="437"/>
    </location>
    <ligand>
        <name>phosphoenolpyruvate</name>
        <dbReference type="ChEBI" id="CHEBI:58702"/>
    </ligand>
</feature>
<dbReference type="GO" id="GO:0009423">
    <property type="term" value="P:chorismate biosynthetic process"/>
    <property type="evidence" value="ECO:0007669"/>
    <property type="project" value="UniProtKB-UniPathway"/>
</dbReference>
<dbReference type="Pfam" id="PF01474">
    <property type="entry name" value="DAHP_synth_2"/>
    <property type="match status" value="2"/>
</dbReference>
<feature type="compositionally biased region" description="Polar residues" evidence="7">
    <location>
        <begin position="39"/>
        <end position="51"/>
    </location>
</feature>
<sequence length="613" mass="67265">MTGAGDGEPSQWCLNKRARCELPPRNDKDTDWEGGSPCSRFTSESPASSLASGEETHAPSAHTASPRGRETGHTSDRDPGEGTKTAGSDESPPGKEAEEAAGTADPQWSPSCWRSFPAAQNPFEAVSSSRLGQAQRRLSQLPPLAQPHEIEVLLSRFRDVYEGKRFVLQGGDCAELFAECTSAVLAAKVRLLLQMSLILEAATACKVVRIGRIAGQYGKPRTHSHEVVEGRLVMTYRGDSVNGRSPSERDPQPERLVEAYFHSAATLNFVRSLLSRDSAFLRSPLELRGGEETVWELSAQVDPKRRREFEEIVSAVSNKSNHRASSLPPAASSPHPQYSFATPTAPGPPSNAAVTRTLFTRRPPLFAGLFLQEASALGCFASHEAVLLPYEEAMTRQYDGKFYDTSGHFLWVGDRTRQLDHAHIQFCRGLRNPIGVKVGPSARPDEIVKICLTLNPENIPGKVVLITRLGAAGVGRQLPPLLEAVLEAGVRVVWLCDPMHGNTQVTPEGKKRRYFEDMLNEVVNTLDVHRRHDSHLGGVHFELTGEHVFECSGGPMGCDATADAEPAEAFCDPRLNYTQALEMAFEIAQHMKNPPTRQTEEPNRDRRCSRDAN</sequence>
<dbReference type="STRING" id="94643.A0A2A9M787"/>
<dbReference type="InterPro" id="IPR013785">
    <property type="entry name" value="Aldolase_TIM"/>
</dbReference>
<dbReference type="InterPro" id="IPR002480">
    <property type="entry name" value="DAHP_synth_2"/>
</dbReference>
<dbReference type="KEGG" id="bbes:BESB_080710"/>
<keyword evidence="3 6" id="KW-0808">Transferase</keyword>
<dbReference type="VEuPathDB" id="ToxoDB:BESB_080710"/>
<evidence type="ECO:0000313" key="9">
    <source>
        <dbReference type="Proteomes" id="UP000224006"/>
    </source>
</evidence>
<keyword evidence="5" id="KW-0104">Cadmium</keyword>
<evidence type="ECO:0000256" key="1">
    <source>
        <dbReference type="ARBA" id="ARBA00004688"/>
    </source>
</evidence>
<dbReference type="OrthoDB" id="2338at2759"/>
<feature type="region of interest" description="Disordered" evidence="7">
    <location>
        <begin position="317"/>
        <end position="350"/>
    </location>
</feature>
<organism evidence="8 9">
    <name type="scientific">Besnoitia besnoiti</name>
    <name type="common">Apicomplexan protozoan</name>
    <dbReference type="NCBI Taxonomy" id="94643"/>
    <lineage>
        <taxon>Eukaryota</taxon>
        <taxon>Sar</taxon>
        <taxon>Alveolata</taxon>
        <taxon>Apicomplexa</taxon>
        <taxon>Conoidasida</taxon>
        <taxon>Coccidia</taxon>
        <taxon>Eucoccidiorida</taxon>
        <taxon>Eimeriorina</taxon>
        <taxon>Sarcocystidae</taxon>
        <taxon>Besnoitia</taxon>
    </lineage>
</organism>
<evidence type="ECO:0000256" key="4">
    <source>
        <dbReference type="ARBA" id="ARBA00047508"/>
    </source>
</evidence>
<feature type="compositionally biased region" description="Basic and acidic residues" evidence="7">
    <location>
        <begin position="18"/>
        <end position="31"/>
    </location>
</feature>
<feature type="compositionally biased region" description="Basic and acidic residues" evidence="7">
    <location>
        <begin position="598"/>
        <end position="613"/>
    </location>
</feature>
<name>A0A2A9M787_BESBE</name>
<feature type="binding site" evidence="5">
    <location>
        <position position="173"/>
    </location>
    <ligand>
        <name>Mn(2+)</name>
        <dbReference type="ChEBI" id="CHEBI:29035"/>
    </ligand>
</feature>
<dbReference type="RefSeq" id="XP_029217864.1">
    <property type="nucleotide sequence ID" value="XM_029366433.1"/>
</dbReference>
<keyword evidence="6" id="KW-0028">Amino-acid biosynthesis</keyword>
<dbReference type="UniPathway" id="UPA00053">
    <property type="reaction ID" value="UER00084"/>
</dbReference>
<evidence type="ECO:0000256" key="7">
    <source>
        <dbReference type="SAM" id="MobiDB-lite"/>
    </source>
</evidence>
<dbReference type="Proteomes" id="UP000224006">
    <property type="component" value="Chromosome VII"/>
</dbReference>
<feature type="region of interest" description="Disordered" evidence="7">
    <location>
        <begin position="592"/>
        <end position="613"/>
    </location>
</feature>
<dbReference type="GeneID" id="40312998"/>
<dbReference type="PANTHER" id="PTHR21337:SF0">
    <property type="entry name" value="PHOSPHO-2-DEHYDRO-3-DEOXYHEPTONATE ALDOLASE"/>
    <property type="match status" value="1"/>
</dbReference>
<keyword evidence="5" id="KW-0464">Manganese</keyword>
<comment type="pathway">
    <text evidence="1 6">Metabolic intermediate biosynthesis; chorismate biosynthesis; chorismate from D-erythrose 4-phosphate and phosphoenolpyruvate: step 1/7.</text>
</comment>
<dbReference type="PANTHER" id="PTHR21337">
    <property type="entry name" value="PHOSPHO-2-DEHYDRO-3-DEOXYHEPTONATE ALDOLASE 1, 2"/>
    <property type="match status" value="1"/>
</dbReference>
<protein>
    <recommendedName>
        <fullName evidence="6">Phospho-2-dehydro-3-deoxyheptonate aldolase</fullName>
        <ecNumber evidence="6">2.5.1.54</ecNumber>
    </recommendedName>
</protein>
<feature type="binding site" evidence="5">
    <location>
        <position position="572"/>
    </location>
    <ligand>
        <name>Mn(2+)</name>
        <dbReference type="ChEBI" id="CHEBI:29035"/>
    </ligand>
</feature>
<evidence type="ECO:0000256" key="5">
    <source>
        <dbReference type="PIRSR" id="PIRSR602480-1"/>
    </source>
</evidence>
<dbReference type="GO" id="GO:0009073">
    <property type="term" value="P:aromatic amino acid family biosynthetic process"/>
    <property type="evidence" value="ECO:0007669"/>
    <property type="project" value="UniProtKB-KW"/>
</dbReference>
<feature type="binding site" evidence="5">
    <location>
        <position position="542"/>
    </location>
    <ligand>
        <name>Mn(2+)</name>
        <dbReference type="ChEBI" id="CHEBI:29035"/>
    </ligand>
</feature>
<accession>A0A2A9M787</accession>
<feature type="compositionally biased region" description="Basic and acidic residues" evidence="7">
    <location>
        <begin position="67"/>
        <end position="81"/>
    </location>
</feature>
<dbReference type="GO" id="GO:0008652">
    <property type="term" value="P:amino acid biosynthetic process"/>
    <property type="evidence" value="ECO:0007669"/>
    <property type="project" value="UniProtKB-KW"/>
</dbReference>
<dbReference type="EC" id="2.5.1.54" evidence="6"/>
<dbReference type="GO" id="GO:0003849">
    <property type="term" value="F:3-deoxy-7-phosphoheptulonate synthase activity"/>
    <property type="evidence" value="ECO:0007669"/>
    <property type="project" value="UniProtKB-EC"/>
</dbReference>
<evidence type="ECO:0000256" key="6">
    <source>
        <dbReference type="RuleBase" id="RU363071"/>
    </source>
</evidence>
<keyword evidence="9" id="KW-1185">Reference proteome</keyword>
<feature type="binding site" evidence="5">
    <location>
        <position position="468"/>
    </location>
    <ligand>
        <name>phosphoenolpyruvate</name>
        <dbReference type="ChEBI" id="CHEBI:58702"/>
    </ligand>
</feature>
<dbReference type="SUPFAM" id="SSF51569">
    <property type="entry name" value="Aldolase"/>
    <property type="match status" value="2"/>
</dbReference>
<gene>
    <name evidence="8" type="ORF">BESB_080710</name>
</gene>
<evidence type="ECO:0000256" key="3">
    <source>
        <dbReference type="ARBA" id="ARBA00022679"/>
    </source>
</evidence>
<feature type="compositionally biased region" description="Low complexity" evidence="7">
    <location>
        <begin position="324"/>
        <end position="336"/>
    </location>
</feature>
<keyword evidence="6" id="KW-0057">Aromatic amino acid biosynthesis</keyword>
<dbReference type="AlphaFoldDB" id="A0A2A9M787"/>
<keyword evidence="5" id="KW-0170">Cobalt</keyword>
<dbReference type="Gene3D" id="3.20.20.70">
    <property type="entry name" value="Aldolase class I"/>
    <property type="match status" value="2"/>
</dbReference>
<proteinExistence type="inferred from homology"/>
<feature type="region of interest" description="Disordered" evidence="7">
    <location>
        <begin position="1"/>
        <end position="111"/>
    </location>
</feature>